<dbReference type="Gene3D" id="3.30.420.60">
    <property type="entry name" value="eRF1 domain 2"/>
    <property type="match status" value="1"/>
</dbReference>
<evidence type="ECO:0000313" key="2">
    <source>
        <dbReference type="Proteomes" id="UP000181976"/>
    </source>
</evidence>
<evidence type="ECO:0008006" key="3">
    <source>
        <dbReference type="Google" id="ProtNLM"/>
    </source>
</evidence>
<proteinExistence type="predicted"/>
<dbReference type="AlphaFoldDB" id="A0A1I2ECW8"/>
<gene>
    <name evidence="1" type="ORF">SAMN05444380_12219</name>
</gene>
<dbReference type="InParanoid" id="A0A1I2ECW8"/>
<dbReference type="RefSeq" id="WP_010528585.1">
    <property type="nucleotide sequence ID" value="NZ_AFSL01000088.1"/>
</dbReference>
<dbReference type="OrthoDB" id="594984at2"/>
<dbReference type="EMBL" id="FONA01000022">
    <property type="protein sequence ID" value="SFE90301.1"/>
    <property type="molecule type" value="Genomic_DNA"/>
</dbReference>
<dbReference type="eggNOG" id="ENOG50332MM">
    <property type="taxonomic scope" value="Bacteria"/>
</dbReference>
<dbReference type="Proteomes" id="UP000181976">
    <property type="component" value="Unassembled WGS sequence"/>
</dbReference>
<sequence>MKRQVGIWMNTNRAVLVSLMDGKEEQIQTIESLVEQRAHNPREAKPGSRTGTVLVDVNKKMKQRKNQQLREFYEKVIHSINPDTSEIYIFGPSNAKKHFEKELKKHAHFCSVKLETETADKMTHPQMIAQVKKHFQHNGHKS</sequence>
<organism evidence="1 2">
    <name type="scientific">Thermophagus xiamenensis</name>
    <dbReference type="NCBI Taxonomy" id="385682"/>
    <lineage>
        <taxon>Bacteria</taxon>
        <taxon>Pseudomonadati</taxon>
        <taxon>Bacteroidota</taxon>
        <taxon>Bacteroidia</taxon>
        <taxon>Marinilabiliales</taxon>
        <taxon>Marinilabiliaceae</taxon>
        <taxon>Thermophagus</taxon>
    </lineage>
</organism>
<dbReference type="InterPro" id="IPR042226">
    <property type="entry name" value="eFR1_2_sf"/>
</dbReference>
<dbReference type="STRING" id="385682.SAMN05444380_12219"/>
<accession>A0A1I2ECW8</accession>
<keyword evidence="2" id="KW-1185">Reference proteome</keyword>
<protein>
    <recommendedName>
        <fullName evidence="3">Protein required for attachment to host cells</fullName>
    </recommendedName>
</protein>
<dbReference type="SUPFAM" id="SSF53137">
    <property type="entry name" value="Translational machinery components"/>
    <property type="match status" value="1"/>
</dbReference>
<name>A0A1I2ECW8_9BACT</name>
<evidence type="ECO:0000313" key="1">
    <source>
        <dbReference type="EMBL" id="SFE90301.1"/>
    </source>
</evidence>
<reference evidence="1 2" key="1">
    <citation type="submission" date="2016-10" db="EMBL/GenBank/DDBJ databases">
        <authorList>
            <person name="de Groot N.N."/>
        </authorList>
    </citation>
    <scope>NUCLEOTIDE SEQUENCE [LARGE SCALE GENOMIC DNA]</scope>
    <source>
        <strain evidence="1 2">DSM 19012</strain>
    </source>
</reference>